<dbReference type="PROSITE" id="PS50093">
    <property type="entry name" value="PKD"/>
    <property type="match status" value="2"/>
</dbReference>
<dbReference type="GO" id="GO:0020037">
    <property type="term" value="F:heme binding"/>
    <property type="evidence" value="ECO:0007669"/>
    <property type="project" value="InterPro"/>
</dbReference>
<dbReference type="GO" id="GO:0000272">
    <property type="term" value="P:polysaccharide catabolic process"/>
    <property type="evidence" value="ECO:0007669"/>
    <property type="project" value="InterPro"/>
</dbReference>
<dbReference type="PRINTS" id="PR00457">
    <property type="entry name" value="ANPEROXIDASE"/>
</dbReference>
<keyword evidence="4" id="KW-0325">Glycoprotein</keyword>
<dbReference type="InterPro" id="IPR044016">
    <property type="entry name" value="Big_13"/>
</dbReference>
<gene>
    <name evidence="7" type="ORF">FYK55_25545</name>
</gene>
<feature type="domain" description="PKD" evidence="6">
    <location>
        <begin position="644"/>
        <end position="731"/>
    </location>
</feature>
<proteinExistence type="predicted"/>
<dbReference type="Pfam" id="PF19077">
    <property type="entry name" value="Big_13"/>
    <property type="match status" value="1"/>
</dbReference>
<feature type="compositionally biased region" description="Gly residues" evidence="5">
    <location>
        <begin position="182"/>
        <end position="192"/>
    </location>
</feature>
<dbReference type="Pfam" id="PF00404">
    <property type="entry name" value="Dockerin_1"/>
    <property type="match status" value="1"/>
</dbReference>
<dbReference type="Gene3D" id="2.60.40.10">
    <property type="entry name" value="Immunoglobulins"/>
    <property type="match status" value="7"/>
</dbReference>
<dbReference type="Pfam" id="PF17963">
    <property type="entry name" value="Big_9"/>
    <property type="match status" value="2"/>
</dbReference>
<accession>A0A5M6CXG4</accession>
<dbReference type="Proteomes" id="UP000324479">
    <property type="component" value="Unassembled WGS sequence"/>
</dbReference>
<evidence type="ECO:0000256" key="5">
    <source>
        <dbReference type="SAM" id="MobiDB-lite"/>
    </source>
</evidence>
<dbReference type="SUPFAM" id="SSF50969">
    <property type="entry name" value="YVTN repeat-like/Quinoprotein amine dehydrogenase"/>
    <property type="match status" value="1"/>
</dbReference>
<dbReference type="GO" id="GO:0005576">
    <property type="term" value="C:extracellular region"/>
    <property type="evidence" value="ECO:0007669"/>
    <property type="project" value="UniProtKB-SubCell"/>
</dbReference>
<evidence type="ECO:0000256" key="2">
    <source>
        <dbReference type="ARBA" id="ARBA00022525"/>
    </source>
</evidence>
<dbReference type="Pfam" id="PF08309">
    <property type="entry name" value="LVIVD"/>
    <property type="match status" value="2"/>
</dbReference>
<evidence type="ECO:0000313" key="7">
    <source>
        <dbReference type="EMBL" id="KAA5539100.1"/>
    </source>
</evidence>
<organism evidence="7 8">
    <name type="scientific">Roseiconus nitratireducens</name>
    <dbReference type="NCBI Taxonomy" id="2605748"/>
    <lineage>
        <taxon>Bacteria</taxon>
        <taxon>Pseudomonadati</taxon>
        <taxon>Planctomycetota</taxon>
        <taxon>Planctomycetia</taxon>
        <taxon>Pirellulales</taxon>
        <taxon>Pirellulaceae</taxon>
        <taxon>Roseiconus</taxon>
    </lineage>
</organism>
<keyword evidence="8" id="KW-1185">Reference proteome</keyword>
<feature type="non-terminal residue" evidence="7">
    <location>
        <position position="4151"/>
    </location>
</feature>
<dbReference type="InterPro" id="IPR035986">
    <property type="entry name" value="PKD_dom_sf"/>
</dbReference>
<evidence type="ECO:0000256" key="3">
    <source>
        <dbReference type="ARBA" id="ARBA00022729"/>
    </source>
</evidence>
<reference evidence="7 8" key="1">
    <citation type="submission" date="2019-08" db="EMBL/GenBank/DDBJ databases">
        <authorList>
            <person name="Dhanesh K."/>
            <person name="Kumar G."/>
            <person name="Sasikala C."/>
            <person name="Venkata Ramana C."/>
        </authorList>
    </citation>
    <scope>NUCLEOTIDE SEQUENCE [LARGE SCALE GENOMIC DNA]</scope>
    <source>
        <strain evidence="7 8">JC645</strain>
    </source>
</reference>
<sequence>MVATRRQRAFGSLTGRIQRRNPRAIRQKQLDKIRKRLRMAETLEVRSAPGSMMPLPAEGLSAALAAAALSNSLAQRSVTGDQSPDSTTAIPRRTGEAEVASRATNQDQGRSLQPLDGEARPWQAQPLAVGLGLGGEALSPTLNAALSSGGLVGTTGTLPAQDSSAESTPGQQPTLGTFSSVIGGGEPAGGSGAKLTVQATSQDGAAMGISSSSRGAGGAGGGGGGGLSAGGAEGESTTGPTTDPPSADSSTNADEGTGTANNQANADAPQPAPAAATATTVAEPFPANLENWTVAQTGGSETAAGSVSVDNGAAVLSEGDSFSVSLSRTFVVPAGAETLTFEYEDLNFDTTSEGAINDAFEVELLDAEGFSLVSPHGSGRSSLLNVTDGQAASSGINVQVTPAGAGAAAVTVDVSQIPADTVATLRFRLVNNDGDAGTTVRILTVGIPQAEQVQANDDQFTVAEDSPVTNFDVLANDELVAGEIVSVSAGSAGGRLAIVAGQSVDYTPAKDFFGEEVFSYTVVDTVSGTRQSAEATVTVTSVNDPPTANDDTFALSARDESIVLDVLKNDSIAPDVGENLTVIAVTPGSQGGTLRIEDDKRLVYSPASGFAGTETFSYTINDGTPDSNAQATVTVRVEGLPVEIDLPDVSGDEGDAITLSAGFEDPINTDPHTVVIDWGDGASEVALVNEQLGVGEILARHVYADNGLYTVQMRVTDATGKVTTESSTANIGNVAPTLSGVDDVSLVEGNEVRFHLATLSDPGFRNQDALTDETFTATIDWGDGTPVQPATVAPSPGGDGKPTIASIFGQHTYLDDGLFTVTVTAVDDDGGQAATTIMVQVENATPRFLTAVGPRGGVNQEFELLARFSDQGLSDVHTAQVDWGDGFVDASITEENGRSLISSKFAFSQPGEFPVTVRVRDDGGAMAELMVMATATLETDAIPPTGVLVSPVPGSTINADPGYVEIQWSDNESLDETSFGASDITISGVTVSTATPDATTPGLVRYAYSGDLAEGAVTVTLVAGEVADLGGNTNVAASESFTFDIPDLTAPTGALVSPTPGSTIHADPGYVEIQWSDNESLDETSFGASDITISGVTVSTATPDATTPGLVRYAYSGDLAEGAVTVTLVAGEVADLGGNTNVAASESFTFDIPDLTAPTGALVSPTPGSTINTDPGYVEIQWSDNESLDATSFGVSDITISGVTVSTATPDATTPGLVRYAYSGSLGEGAVTVTLVAGEVADLAGNTNVSASQSFTFDILDLTAPTGALVSPTPGSTINADPGYVEIQWSDDESLDETSFGASDITISGVTVNTATPDATTPGLVRYGYSGNLSGGEVTVTLVAGEVLDGAGNANAQSTGVFNLELAGPSDISDLVALKYSLPQVNPRFRTISFVGSVVNISDATLRGPMRVYWYDLSPHIMAFNPDGYSDAGEPYFDIDVPETGIGPGELSTPRLFTLRNMTFAPYEYSTRVTGVVASSVAEGEAGPMPSGSLAFQSPTLPYDVNDSGWVTPIDALGVINRLGRQTDIGTVAPMDPEDWNGMFYDVSGDGSISPRDALQVVNELARQFEAGPTLATTLTPESESVLESMPPVITAGLLRDTAPGGQTNQDRITSDPRIAGVITDASPIVALRAAFGEADQQNYVALDAATLVDVDGNLILDVPTLEQVYGGALDDGEHQLNLVAEDEHGNVSSTFTVLFTLDTQSPSRPAMPDLLAISDTGVRDDDDLTANNAPRIVVATDSGNGLQLLVDGVPQVQVPFGGSVVLGTGVLSDGAHEITVVAEDAAGNRSEVSTPLTVQVDTSAPSAATLDLDVGSDSEPVGDRITTQGTVRLVGQADSGSSVQLGTSGAVTTAASDGTFAFENVVLVSGLNLLAVTAIDAAGNRTTSSYPFIRRSPVDDVPPQVTARLANDTGADPTDGVTSDATIVGTVSDDRAGVILRGGFDASAIGSFKKISFDPASGNFTLTRPQLATLAGGSLNQKAQTLYLQATDAQGNVSTLTAIQFTFDATGPAFTANLSWQDGRTGSYFDVDFSEPVSEAASLDNAYSLIINSGPDAGQSVAIASTERISASKVRIRLSEVLPSNRFLLKVSAGITDQAGNRLVLPNTSTFTVTEPVMITEFAPYSGEPMVNVRREITVRFESEIDPTTVTQDSFYLIANGERLTGTARVSSTARYMTFFPDVPLPASTEVRIVVDGDKLMTRAGQPVDADGDGVPGGVGHADFTTSPLTGIEGTSVSGYVLDAHRTVDAEVLPIAVPTGDPYFDPMGTGTATIPFTRARFVGSTGDRQDNPRQHVNLITSFLDASMVYGSDEARATQLRAMDGSGKLKVGSGDLLPLNDPTNFPDGPLEVDNQGPFDDSTMFAAGDIRATENPGLASLHTLLVREHNRYADQLRVSNPNLRGEELYQAARRWVGGVIQHITYNEFLPALLGDDPLGNYEGYDSNVDPSISAAFSGAAFRLGHSMSTDEILRLNEDGSSLPGGALPLVNGFFNSQTLLDDGIEPYILGLIGQQANEVDTQEIDALRNFLFGPPGAGGLDLVSINIQRGRDLGLPGYNQARVDFGFDPISSFEQLTSDVTVAAALETIYGSVDQVDLFVGGLAEDHVSGGTVGELFAAIITDQFRRARDGDRFWYENQRFTDQELSDIRATTLSALVVRNTDISSLPANVLSNGTLPMGPMPAGSSASESPDEDRRIDGVGNNPLNPGLGRAGAPLQQNFTVNYEDGISELADADRPGPREVSNALFPQMTEVTNAAGLTSLFVAWGQFIDHDLSKSPSQSTSPTVVPVAGATLTVEGAPNLRATTDATGFFYLDNLPAPEVFVRIDGSQATNAPEDGAYTYVAKPLKTVPGQAIPLSKNGEGFNIFLPVVPADAPQALSTVETTSLKFQPQTMQLAEDVFPDLDPEMLELFSLDLPPGSAVDREGNPVPTGFVVPVPPDRLPEPLPPGLDANLVVSIQAPGAENFDVPAPITFPNTEGLAPGEKTLLFSYDHDAGEWVAVGSGTVREDGMAVESDPGVGILAPGWHVIQPGVILRGNVVVGQRGGLFGRSATDELSVQTGRHYYKLENLDNGFVIRGVTDVVDRIFDRQIISANANYRLSVYGLVTGQHGSVEFQTPGNGAQITAPISVISKDPVIDTDGDGLNDEIESIVGTAFNRADTDSDGIRDLAELQQGLNPFDNRPFPTGVVSTLPLRGTANELVIEGSILSPEGQTAYVATGAGLAILNATQFDNPIVLGQIDLGNAVDVSVDSNLMIAAVATGAGGLQLVDVSDPMMPELIEKVDINVREVEVIEGVAYTMVAGKALAYDLKTGDLLDKTLAITSAELVAMDRAGSTLYFADSARVLHVVDASDFTLQPLATLQLPSLPNEIFAGGGFVYASTIAGAGVSRGGYMTVDVSDPTAPVLLAQGFTYDTPITGSGIDIASNGAGLGISIGGAIGPIPNVLDVFDTTAPFQIDASDPDIKYLDPDALLTRFILPETPRAVEIASGVAYTATGNAGIIVANFKSFDSGGVAPTVSIAGSLDIDPDTPGIQIEEGKFLPIEVDVFDVDDGTIDPDNEALRLARRGQVRSVELLVNGEVVRNDVSFPFEDFSIRAPRLEDFDGPIEVQVRATDTGGNIGLSETLVLQPTDPVPAPLAGGTAEGESTGMVQVVPDTTAPVFVVSNPEPGGLRSKRFRTLRLGFDETMDESTLVADNFRLVGPDAEPIDIVSSPTGNVFPIIDVQVRKYSREVQLTFARLVPGDYQLFIQEDAVTDAAGNPLGTGDNAVLDFTVLDADSVFINQNGGDWNDPDNWDTGELPREGDDVYLATGAGATVDFSGSAKLNKLSGAGILKVNGGVLDVATTIEFGGEVQLAGGTIRGAMILPGSAGRSLLATGNDGTLDGVTIQGDALVQTGGLVTIQNGLTLNGFMRIERTTTSSSNTYNTGLSFSGGNQVLRGTGTIELYNARNSDDEGDVRIYPSAGGSLTIGQDITVRNASNSYFTTIGAGGPLTVLGTIVSQSSGNTLRVRGGSLSNRGSMVLDRGTLDLNGLAGALGDVSIASGTALDLSGTYTIETDRTIDGATLRLAGNWTNSANLGLSGNSTLDLGGQWTNQGQIVVDASTVNLLTRSDEPGDIQINDSRINLLSGYMTSELEAISSGDTSVYVQSG</sequence>
<dbReference type="Gene3D" id="1.10.640.10">
    <property type="entry name" value="Haem peroxidase domain superfamily, animal type"/>
    <property type="match status" value="2"/>
</dbReference>
<dbReference type="InterPro" id="IPR013783">
    <property type="entry name" value="Ig-like_fold"/>
</dbReference>
<dbReference type="PROSITE" id="PS50292">
    <property type="entry name" value="PEROXIDASE_3"/>
    <property type="match status" value="1"/>
</dbReference>
<dbReference type="PANTHER" id="PTHR11475">
    <property type="entry name" value="OXIDASE/PEROXIDASE"/>
    <property type="match status" value="1"/>
</dbReference>
<feature type="compositionally biased region" description="Polar residues" evidence="5">
    <location>
        <begin position="160"/>
        <end position="180"/>
    </location>
</feature>
<dbReference type="InterPro" id="IPR037120">
    <property type="entry name" value="Haem_peroxidase_sf_animal"/>
</dbReference>
<dbReference type="InterPro" id="IPR019791">
    <property type="entry name" value="Haem_peroxidase_animal"/>
</dbReference>
<dbReference type="InterPro" id="IPR000601">
    <property type="entry name" value="PKD_dom"/>
</dbReference>
<dbReference type="Pfam" id="PF13205">
    <property type="entry name" value="Big_5"/>
    <property type="match status" value="1"/>
</dbReference>
<feature type="compositionally biased region" description="Polar residues" evidence="5">
    <location>
        <begin position="102"/>
        <end position="111"/>
    </location>
</feature>
<dbReference type="Pfam" id="PF03098">
    <property type="entry name" value="An_peroxidase"/>
    <property type="match status" value="2"/>
</dbReference>
<dbReference type="Pfam" id="PF18911">
    <property type="entry name" value="PKD_4"/>
    <property type="match status" value="1"/>
</dbReference>
<dbReference type="InterPro" id="IPR011044">
    <property type="entry name" value="Quino_amine_DH_bsu"/>
</dbReference>
<dbReference type="CDD" id="cd09822">
    <property type="entry name" value="peroxinectin_like_bacterial"/>
    <property type="match status" value="1"/>
</dbReference>
<dbReference type="InterPro" id="IPR010255">
    <property type="entry name" value="Haem_peroxidase_sf"/>
</dbReference>
<dbReference type="InterPro" id="IPR002105">
    <property type="entry name" value="Dockerin_1_rpt"/>
</dbReference>
<dbReference type="Gene3D" id="2.60.40.2810">
    <property type="match status" value="2"/>
</dbReference>
<evidence type="ECO:0000256" key="4">
    <source>
        <dbReference type="ARBA" id="ARBA00023180"/>
    </source>
</evidence>
<feature type="compositionally biased region" description="Low complexity" evidence="5">
    <location>
        <begin position="259"/>
        <end position="278"/>
    </location>
</feature>
<keyword evidence="3" id="KW-0732">Signal</keyword>
<dbReference type="PANTHER" id="PTHR11475:SF4">
    <property type="entry name" value="CHORION PEROXIDASE"/>
    <property type="match status" value="1"/>
</dbReference>
<feature type="region of interest" description="Disordered" evidence="5">
    <location>
        <begin position="155"/>
        <end position="194"/>
    </location>
</feature>
<feature type="compositionally biased region" description="Gly residues" evidence="5">
    <location>
        <begin position="215"/>
        <end position="233"/>
    </location>
</feature>
<dbReference type="GO" id="GO:0004601">
    <property type="term" value="F:peroxidase activity"/>
    <property type="evidence" value="ECO:0007669"/>
    <property type="project" value="InterPro"/>
</dbReference>
<evidence type="ECO:0000259" key="6">
    <source>
        <dbReference type="PROSITE" id="PS50093"/>
    </source>
</evidence>
<feature type="region of interest" description="Disordered" evidence="5">
    <location>
        <begin position="206"/>
        <end position="278"/>
    </location>
</feature>
<feature type="region of interest" description="Disordered" evidence="5">
    <location>
        <begin position="75"/>
        <end position="116"/>
    </location>
</feature>
<keyword evidence="2" id="KW-0964">Secreted</keyword>
<dbReference type="GO" id="GO:0006979">
    <property type="term" value="P:response to oxidative stress"/>
    <property type="evidence" value="ECO:0007669"/>
    <property type="project" value="InterPro"/>
</dbReference>
<dbReference type="SUPFAM" id="SSF49299">
    <property type="entry name" value="PKD domain"/>
    <property type="match status" value="2"/>
</dbReference>
<dbReference type="RefSeq" id="WP_201743809.1">
    <property type="nucleotide sequence ID" value="NZ_VWOX01000022.1"/>
</dbReference>
<feature type="compositionally biased region" description="Polar residues" evidence="5">
    <location>
        <begin position="75"/>
        <end position="89"/>
    </location>
</feature>
<protein>
    <recommendedName>
        <fullName evidence="6">PKD domain-containing protein</fullName>
    </recommendedName>
</protein>
<name>A0A5M6CXG4_9BACT</name>
<dbReference type="InterPro" id="IPR013211">
    <property type="entry name" value="LVIVD"/>
</dbReference>
<comment type="subcellular location">
    <subcellularLocation>
        <location evidence="1">Secreted</location>
    </subcellularLocation>
</comment>
<evidence type="ECO:0000256" key="1">
    <source>
        <dbReference type="ARBA" id="ARBA00004613"/>
    </source>
</evidence>
<comment type="caution">
    <text evidence="7">The sequence shown here is derived from an EMBL/GenBank/DDBJ whole genome shotgun (WGS) entry which is preliminary data.</text>
</comment>
<dbReference type="GO" id="GO:0004553">
    <property type="term" value="F:hydrolase activity, hydrolyzing O-glycosyl compounds"/>
    <property type="evidence" value="ECO:0007669"/>
    <property type="project" value="InterPro"/>
</dbReference>
<dbReference type="SUPFAM" id="SSF48113">
    <property type="entry name" value="Heme-dependent peroxidases"/>
    <property type="match status" value="2"/>
</dbReference>
<dbReference type="EMBL" id="VWOX01000022">
    <property type="protein sequence ID" value="KAA5539100.1"/>
    <property type="molecule type" value="Genomic_DNA"/>
</dbReference>
<feature type="region of interest" description="Disordered" evidence="5">
    <location>
        <begin position="2674"/>
        <end position="2697"/>
    </location>
</feature>
<dbReference type="InterPro" id="IPR032812">
    <property type="entry name" value="SbsA_Ig"/>
</dbReference>
<evidence type="ECO:0000313" key="8">
    <source>
        <dbReference type="Proteomes" id="UP000324479"/>
    </source>
</evidence>
<feature type="domain" description="PKD" evidence="6">
    <location>
        <begin position="798"/>
        <end position="846"/>
    </location>
</feature>